<dbReference type="PANTHER" id="PTHR13869">
    <property type="entry name" value="MYELIN P0 RELATED"/>
    <property type="match status" value="1"/>
</dbReference>
<evidence type="ECO:0000256" key="4">
    <source>
        <dbReference type="ARBA" id="ARBA00022989"/>
    </source>
</evidence>
<evidence type="ECO:0000256" key="2">
    <source>
        <dbReference type="ARBA" id="ARBA00022692"/>
    </source>
</evidence>
<keyword evidence="9" id="KW-0175">Coiled coil</keyword>
<protein>
    <recommendedName>
        <fullName evidence="11">Ig-like domain-containing protein</fullName>
    </recommendedName>
</protein>
<dbReference type="InterPro" id="IPR013783">
    <property type="entry name" value="Ig-like_fold"/>
</dbReference>
<keyword evidence="8" id="KW-0393">Immunoglobulin domain</keyword>
<dbReference type="PROSITE" id="PS50835">
    <property type="entry name" value="IG_LIKE"/>
    <property type="match status" value="1"/>
</dbReference>
<evidence type="ECO:0000256" key="1">
    <source>
        <dbReference type="ARBA" id="ARBA00004479"/>
    </source>
</evidence>
<dbReference type="InterPro" id="IPR003599">
    <property type="entry name" value="Ig_sub"/>
</dbReference>
<evidence type="ECO:0000256" key="3">
    <source>
        <dbReference type="ARBA" id="ARBA00022729"/>
    </source>
</evidence>
<accession>A0A8C4QS81</accession>
<evidence type="ECO:0000313" key="13">
    <source>
        <dbReference type="Proteomes" id="UP000694388"/>
    </source>
</evidence>
<feature type="coiled-coil region" evidence="9">
    <location>
        <begin position="198"/>
        <end position="225"/>
    </location>
</feature>
<dbReference type="InterPro" id="IPR036179">
    <property type="entry name" value="Ig-like_dom_sf"/>
</dbReference>
<keyword evidence="2 10" id="KW-0812">Transmembrane</keyword>
<reference evidence="12" key="1">
    <citation type="submission" date="2025-08" db="UniProtKB">
        <authorList>
            <consortium name="Ensembl"/>
        </authorList>
    </citation>
    <scope>IDENTIFICATION</scope>
</reference>
<dbReference type="InterPro" id="IPR000920">
    <property type="entry name" value="Myelin_P0-rel"/>
</dbReference>
<dbReference type="SMART" id="SM00409">
    <property type="entry name" value="IG"/>
    <property type="match status" value="1"/>
</dbReference>
<evidence type="ECO:0000256" key="5">
    <source>
        <dbReference type="ARBA" id="ARBA00023136"/>
    </source>
</evidence>
<reference evidence="12" key="2">
    <citation type="submission" date="2025-09" db="UniProtKB">
        <authorList>
            <consortium name="Ensembl"/>
        </authorList>
    </citation>
    <scope>IDENTIFICATION</scope>
</reference>
<dbReference type="GO" id="GO:0016020">
    <property type="term" value="C:membrane"/>
    <property type="evidence" value="ECO:0007669"/>
    <property type="project" value="UniProtKB-SubCell"/>
</dbReference>
<keyword evidence="5 10" id="KW-0472">Membrane</keyword>
<sequence>MATPRVGANELGGSATAVRPAREAALLFAAMNNSYLTSESHNQVMVAKEGDNVTLQCLLQAHCQIVNVSITWTLFGVNGEFRQVFAFENGEKMYPLFDSRVVWLGGSDVRRPAISLSRLEIGDGGSYTCRAQCDNNTSVHSIKLNVTKIEIPKVKKLYANYNVSGTEVVSSSVKESAHAGVLVTAVLLSSALFFILVSMLLGLALKRLKQRRQRLEEERRRRFREASRKRYFSVQKHV</sequence>
<name>A0A8C4QS81_EPTBU</name>
<feature type="domain" description="Ig-like" evidence="11">
    <location>
        <begin position="20"/>
        <end position="145"/>
    </location>
</feature>
<organism evidence="12 13">
    <name type="scientific">Eptatretus burgeri</name>
    <name type="common">Inshore hagfish</name>
    <dbReference type="NCBI Taxonomy" id="7764"/>
    <lineage>
        <taxon>Eukaryota</taxon>
        <taxon>Metazoa</taxon>
        <taxon>Chordata</taxon>
        <taxon>Craniata</taxon>
        <taxon>Vertebrata</taxon>
        <taxon>Cyclostomata</taxon>
        <taxon>Myxini</taxon>
        <taxon>Myxiniformes</taxon>
        <taxon>Myxinidae</taxon>
        <taxon>Eptatretinae</taxon>
        <taxon>Eptatretus</taxon>
    </lineage>
</organism>
<dbReference type="Pfam" id="PF07686">
    <property type="entry name" value="V-set"/>
    <property type="match status" value="1"/>
</dbReference>
<keyword evidence="6" id="KW-1015">Disulfide bond</keyword>
<evidence type="ECO:0000256" key="10">
    <source>
        <dbReference type="SAM" id="Phobius"/>
    </source>
</evidence>
<proteinExistence type="predicted"/>
<keyword evidence="7" id="KW-0325">Glycoprotein</keyword>
<comment type="subcellular location">
    <subcellularLocation>
        <location evidence="1">Membrane</location>
        <topology evidence="1">Single-pass type I membrane protein</topology>
    </subcellularLocation>
</comment>
<feature type="transmembrane region" description="Helical" evidence="10">
    <location>
        <begin position="179"/>
        <end position="205"/>
    </location>
</feature>
<keyword evidence="4 10" id="KW-1133">Transmembrane helix</keyword>
<evidence type="ECO:0000256" key="8">
    <source>
        <dbReference type="ARBA" id="ARBA00023319"/>
    </source>
</evidence>
<evidence type="ECO:0000259" key="11">
    <source>
        <dbReference type="PROSITE" id="PS50835"/>
    </source>
</evidence>
<dbReference type="SUPFAM" id="SSF48726">
    <property type="entry name" value="Immunoglobulin"/>
    <property type="match status" value="1"/>
</dbReference>
<evidence type="ECO:0000313" key="12">
    <source>
        <dbReference type="Ensembl" id="ENSEBUP00000018683.1"/>
    </source>
</evidence>
<dbReference type="Gene3D" id="2.60.40.10">
    <property type="entry name" value="Immunoglobulins"/>
    <property type="match status" value="1"/>
</dbReference>
<keyword evidence="3" id="KW-0732">Signal</keyword>
<dbReference type="Ensembl" id="ENSEBUT00000019259.1">
    <property type="protein sequence ID" value="ENSEBUP00000018683.1"/>
    <property type="gene ID" value="ENSEBUG00000011666.1"/>
</dbReference>
<dbReference type="Proteomes" id="UP000694388">
    <property type="component" value="Unplaced"/>
</dbReference>
<evidence type="ECO:0000256" key="6">
    <source>
        <dbReference type="ARBA" id="ARBA00023157"/>
    </source>
</evidence>
<keyword evidence="13" id="KW-1185">Reference proteome</keyword>
<dbReference type="PANTHER" id="PTHR13869:SF24">
    <property type="entry name" value="BASEMENT MEMBRANE-SPECIFIC HEPARAN SULFATE PROTEOGLYCAN CORE PROTEIN-LIKE"/>
    <property type="match status" value="1"/>
</dbReference>
<evidence type="ECO:0000256" key="7">
    <source>
        <dbReference type="ARBA" id="ARBA00023180"/>
    </source>
</evidence>
<dbReference type="InterPro" id="IPR007110">
    <property type="entry name" value="Ig-like_dom"/>
</dbReference>
<dbReference type="InterPro" id="IPR013106">
    <property type="entry name" value="Ig_V-set"/>
</dbReference>
<evidence type="ECO:0000256" key="9">
    <source>
        <dbReference type="SAM" id="Coils"/>
    </source>
</evidence>
<dbReference type="AlphaFoldDB" id="A0A8C4QS81"/>